<accession>A0AAW5Q622</accession>
<dbReference type="InterPro" id="IPR025711">
    <property type="entry name" value="PepSY"/>
</dbReference>
<sequence>MTATHPAERHTRDPGAAEPAPPARPLSAQLGAILTRVHFYAGLFVAPFLVIAALSGALYALSPTLERLVYAEQLTAPPASTALSLEQQIDAAQAQFPELAVVQIWPSDEPGTTTRILFADPALDDGLNRAVFVDPATGDVRGDLSSHSGLGELPLRSWISSLHRDLHLGPPGELYSELAASWLLVLGLSGIVLWWRKVRSTRHGRAATTRTLLRGFPARPGSRQKAMSLHAALGTWFAIAILGIAVTGLTWSAFAGANVDTVVEKMNWRSDPLQTSLVAGAATDGDEHAGHLGHGSAVSAFEVPVDQVPVVLAAAHQAGLEGPVQMVPPADPHTAWSVSERWVPWTFSSDAVAVDGATGQVVDRLDFRDLSLYSKLSSWGIYLHMGMLFGLPLQIALAATALTIVALTVLGYRMWWTRRPTRGGLPAGLGGVTGHRWPAYLIAGVLAVAVGLFLPLLGASLALFVVADLLISLRRSVAAKRHAEIGSTT</sequence>
<dbReference type="Pfam" id="PF03413">
    <property type="entry name" value="PepSY"/>
    <property type="match status" value="1"/>
</dbReference>
<feature type="compositionally biased region" description="Basic and acidic residues" evidence="1">
    <location>
        <begin position="1"/>
        <end position="15"/>
    </location>
</feature>
<keyword evidence="2" id="KW-1133">Transmembrane helix</keyword>
<evidence type="ECO:0000313" key="4">
    <source>
        <dbReference type="EMBL" id="MCT2116431.1"/>
    </source>
</evidence>
<gene>
    <name evidence="4" type="ORF">M3D93_01450</name>
</gene>
<proteinExistence type="predicted"/>
<feature type="region of interest" description="Disordered" evidence="1">
    <location>
        <begin position="1"/>
        <end position="23"/>
    </location>
</feature>
<feature type="transmembrane region" description="Helical" evidence="2">
    <location>
        <begin position="439"/>
        <end position="467"/>
    </location>
</feature>
<comment type="caution">
    <text evidence="4">The sequence shown here is derived from an EMBL/GenBank/DDBJ whole genome shotgun (WGS) entry which is preliminary data.</text>
</comment>
<dbReference type="PANTHER" id="PTHR34219">
    <property type="entry name" value="IRON-REGULATED INNER MEMBRANE PROTEIN-RELATED"/>
    <property type="match status" value="1"/>
</dbReference>
<dbReference type="InterPro" id="IPR005625">
    <property type="entry name" value="PepSY-ass_TM"/>
</dbReference>
<evidence type="ECO:0000256" key="1">
    <source>
        <dbReference type="SAM" id="MobiDB-lite"/>
    </source>
</evidence>
<organism evidence="4 5">
    <name type="scientific">Dietzia cinnamea</name>
    <dbReference type="NCBI Taxonomy" id="321318"/>
    <lineage>
        <taxon>Bacteria</taxon>
        <taxon>Bacillati</taxon>
        <taxon>Actinomycetota</taxon>
        <taxon>Actinomycetes</taxon>
        <taxon>Mycobacteriales</taxon>
        <taxon>Dietziaceae</taxon>
        <taxon>Dietzia</taxon>
    </lineage>
</organism>
<evidence type="ECO:0000259" key="3">
    <source>
        <dbReference type="Pfam" id="PF03413"/>
    </source>
</evidence>
<protein>
    <submittedName>
        <fullName evidence="4">PepSY domain-containing protein</fullName>
    </submittedName>
</protein>
<evidence type="ECO:0000313" key="5">
    <source>
        <dbReference type="Proteomes" id="UP001206890"/>
    </source>
</evidence>
<feature type="domain" description="PepSY" evidence="3">
    <location>
        <begin position="82"/>
        <end position="143"/>
    </location>
</feature>
<dbReference type="RefSeq" id="WP_061915795.1">
    <property type="nucleotide sequence ID" value="NZ_JAFFGT010000038.1"/>
</dbReference>
<reference evidence="4" key="1">
    <citation type="submission" date="2022-04" db="EMBL/GenBank/DDBJ databases">
        <title>Human microbiome associated bacterial genomes.</title>
        <authorList>
            <person name="Sandstrom S."/>
            <person name="Salamzade R."/>
            <person name="Kalan L.R."/>
        </authorList>
    </citation>
    <scope>NUCLEOTIDE SEQUENCE</scope>
    <source>
        <strain evidence="4">P3-SID1762</strain>
    </source>
</reference>
<feature type="transmembrane region" description="Helical" evidence="2">
    <location>
        <begin position="174"/>
        <end position="195"/>
    </location>
</feature>
<dbReference type="Pfam" id="PF03929">
    <property type="entry name" value="PepSY_TM"/>
    <property type="match status" value="1"/>
</dbReference>
<dbReference type="PANTHER" id="PTHR34219:SF1">
    <property type="entry name" value="PEPSY DOMAIN-CONTAINING PROTEIN"/>
    <property type="match status" value="1"/>
</dbReference>
<dbReference type="Proteomes" id="UP001206890">
    <property type="component" value="Unassembled WGS sequence"/>
</dbReference>
<dbReference type="EMBL" id="JALXTC010000003">
    <property type="protein sequence ID" value="MCT2116431.1"/>
    <property type="molecule type" value="Genomic_DNA"/>
</dbReference>
<feature type="transmembrane region" description="Helical" evidence="2">
    <location>
        <begin position="39"/>
        <end position="61"/>
    </location>
</feature>
<keyword evidence="2" id="KW-0472">Membrane</keyword>
<keyword evidence="2" id="KW-0812">Transmembrane</keyword>
<evidence type="ECO:0000256" key="2">
    <source>
        <dbReference type="SAM" id="Phobius"/>
    </source>
</evidence>
<name>A0AAW5Q622_9ACTN</name>
<feature type="transmembrane region" description="Helical" evidence="2">
    <location>
        <begin position="381"/>
        <end position="412"/>
    </location>
</feature>
<dbReference type="AlphaFoldDB" id="A0AAW5Q622"/>
<feature type="transmembrane region" description="Helical" evidence="2">
    <location>
        <begin position="229"/>
        <end position="254"/>
    </location>
</feature>